<gene>
    <name evidence="2" type="ORF">CAUPRSCDRAFT_11740</name>
</gene>
<protein>
    <submittedName>
        <fullName evidence="2">Uncharacterized protein</fullName>
    </submittedName>
</protein>
<dbReference type="EMBL" id="ML009818">
    <property type="protein sequence ID" value="RKO96571.1"/>
    <property type="molecule type" value="Genomic_DNA"/>
</dbReference>
<feature type="region of interest" description="Disordered" evidence="1">
    <location>
        <begin position="1"/>
        <end position="127"/>
    </location>
</feature>
<name>A0A4P9WTF6_9FUNG</name>
<proteinExistence type="predicted"/>
<organism evidence="2 3">
    <name type="scientific">Caulochytrium protostelioides</name>
    <dbReference type="NCBI Taxonomy" id="1555241"/>
    <lineage>
        <taxon>Eukaryota</taxon>
        <taxon>Fungi</taxon>
        <taxon>Fungi incertae sedis</taxon>
        <taxon>Chytridiomycota</taxon>
        <taxon>Chytridiomycota incertae sedis</taxon>
        <taxon>Chytridiomycetes</taxon>
        <taxon>Caulochytriales</taxon>
        <taxon>Caulochytriaceae</taxon>
        <taxon>Caulochytrium</taxon>
    </lineage>
</organism>
<sequence length="172" mass="18195">MPKAECALEQAVQTGEERQRANVAKDDNDPVAMGIADIRDGQGIQAKERLPTGDVGRHQRGEGGEERETKIAVRNHWDLPRASRLNTSSSTQNPQTLKTSDHSNERRITWASVSGSTTDDADGDADADDAVRDAVNVAATPATPAAVAVAVAASMVSRQLRVALVTTRGLGA</sequence>
<reference evidence="3" key="1">
    <citation type="journal article" date="2018" name="Nat. Microbiol.">
        <title>Leveraging single-cell genomics to expand the fungal tree of life.</title>
        <authorList>
            <person name="Ahrendt S.R."/>
            <person name="Quandt C.A."/>
            <person name="Ciobanu D."/>
            <person name="Clum A."/>
            <person name="Salamov A."/>
            <person name="Andreopoulos B."/>
            <person name="Cheng J.F."/>
            <person name="Woyke T."/>
            <person name="Pelin A."/>
            <person name="Henrissat B."/>
            <person name="Reynolds N.K."/>
            <person name="Benny G.L."/>
            <person name="Smith M.E."/>
            <person name="James T.Y."/>
            <person name="Grigoriev I.V."/>
        </authorList>
    </citation>
    <scope>NUCLEOTIDE SEQUENCE [LARGE SCALE GENOMIC DNA]</scope>
    <source>
        <strain evidence="3">ATCC 52028</strain>
    </source>
</reference>
<feature type="compositionally biased region" description="Basic and acidic residues" evidence="1">
    <location>
        <begin position="99"/>
        <end position="108"/>
    </location>
</feature>
<dbReference type="Proteomes" id="UP000268535">
    <property type="component" value="Unassembled WGS sequence"/>
</dbReference>
<evidence type="ECO:0000313" key="2">
    <source>
        <dbReference type="EMBL" id="RKO96571.1"/>
    </source>
</evidence>
<feature type="compositionally biased region" description="Polar residues" evidence="1">
    <location>
        <begin position="84"/>
        <end position="98"/>
    </location>
</feature>
<feature type="compositionally biased region" description="Basic and acidic residues" evidence="1">
    <location>
        <begin position="15"/>
        <end position="28"/>
    </location>
</feature>
<evidence type="ECO:0000256" key="1">
    <source>
        <dbReference type="SAM" id="MobiDB-lite"/>
    </source>
</evidence>
<dbReference type="AlphaFoldDB" id="A0A4P9WTF6"/>
<evidence type="ECO:0000313" key="3">
    <source>
        <dbReference type="Proteomes" id="UP000268535"/>
    </source>
</evidence>
<accession>A0A4P9WTF6</accession>
<feature type="compositionally biased region" description="Basic and acidic residues" evidence="1">
    <location>
        <begin position="46"/>
        <end position="81"/>
    </location>
</feature>